<dbReference type="PANTHER" id="PTHR35006:SF1">
    <property type="entry name" value="BLL2941 PROTEIN"/>
    <property type="match status" value="1"/>
</dbReference>
<protein>
    <submittedName>
        <fullName evidence="2">Lactoylglutathione lyase</fullName>
    </submittedName>
</protein>
<dbReference type="InterPro" id="IPR004360">
    <property type="entry name" value="Glyas_Fos-R_dOase_dom"/>
</dbReference>
<dbReference type="STRING" id="933059.SAMN04488103_10351"/>
<dbReference type="Pfam" id="PF00903">
    <property type="entry name" value="Glyoxalase"/>
    <property type="match status" value="1"/>
</dbReference>
<evidence type="ECO:0000313" key="3">
    <source>
        <dbReference type="Proteomes" id="UP000198761"/>
    </source>
</evidence>
<feature type="domain" description="VOC" evidence="1">
    <location>
        <begin position="1"/>
        <end position="127"/>
    </location>
</feature>
<dbReference type="PANTHER" id="PTHR35006">
    <property type="entry name" value="GLYOXALASE FAMILY PROTEIN (AFU_ORTHOLOGUE AFUA_5G14830)"/>
    <property type="match status" value="1"/>
</dbReference>
<dbReference type="Proteomes" id="UP000198761">
    <property type="component" value="Unassembled WGS sequence"/>
</dbReference>
<sequence>MFSHVTLGISDFGRALGFWRPVMAALGHAERFVDPAKPWAAWQPAAGGRPLFMIMQPFDGKAPAPGNGAMVAFAAPDRATVRAAHAAALAHGGTCDGPPGLRPQYHPDYYGAYLRDPDGNKLCLVCHLPEAVAG</sequence>
<name>A0A1H8DJN2_9RHOB</name>
<dbReference type="PROSITE" id="PS51819">
    <property type="entry name" value="VOC"/>
    <property type="match status" value="1"/>
</dbReference>
<evidence type="ECO:0000259" key="1">
    <source>
        <dbReference type="PROSITE" id="PS51819"/>
    </source>
</evidence>
<dbReference type="RefSeq" id="WP_091299333.1">
    <property type="nucleotide sequence ID" value="NZ_FOCE01000003.1"/>
</dbReference>
<organism evidence="2 3">
    <name type="scientific">Gemmobacter aquatilis</name>
    <dbReference type="NCBI Taxonomy" id="933059"/>
    <lineage>
        <taxon>Bacteria</taxon>
        <taxon>Pseudomonadati</taxon>
        <taxon>Pseudomonadota</taxon>
        <taxon>Alphaproteobacteria</taxon>
        <taxon>Rhodobacterales</taxon>
        <taxon>Paracoccaceae</taxon>
        <taxon>Gemmobacter</taxon>
    </lineage>
</organism>
<dbReference type="InterPro" id="IPR029068">
    <property type="entry name" value="Glyas_Bleomycin-R_OHBP_Dase"/>
</dbReference>
<gene>
    <name evidence="2" type="ORF">SAMN04488103_10351</name>
</gene>
<reference evidence="2 3" key="1">
    <citation type="submission" date="2016-10" db="EMBL/GenBank/DDBJ databases">
        <authorList>
            <person name="de Groot N.N."/>
        </authorList>
    </citation>
    <scope>NUCLEOTIDE SEQUENCE [LARGE SCALE GENOMIC DNA]</scope>
    <source>
        <strain evidence="2 3">DSM 3857</strain>
    </source>
</reference>
<dbReference type="OrthoDB" id="9807407at2"/>
<dbReference type="AlphaFoldDB" id="A0A1H8DJN2"/>
<proteinExistence type="predicted"/>
<keyword evidence="3" id="KW-1185">Reference proteome</keyword>
<dbReference type="CDD" id="cd07262">
    <property type="entry name" value="VOC_like"/>
    <property type="match status" value="1"/>
</dbReference>
<dbReference type="GO" id="GO:0016829">
    <property type="term" value="F:lyase activity"/>
    <property type="evidence" value="ECO:0007669"/>
    <property type="project" value="UniProtKB-KW"/>
</dbReference>
<dbReference type="SUPFAM" id="SSF54593">
    <property type="entry name" value="Glyoxalase/Bleomycin resistance protein/Dihydroxybiphenyl dioxygenase"/>
    <property type="match status" value="1"/>
</dbReference>
<evidence type="ECO:0000313" key="2">
    <source>
        <dbReference type="EMBL" id="SEN07552.1"/>
    </source>
</evidence>
<keyword evidence="2" id="KW-0456">Lyase</keyword>
<dbReference type="EMBL" id="FOCE01000003">
    <property type="protein sequence ID" value="SEN07552.1"/>
    <property type="molecule type" value="Genomic_DNA"/>
</dbReference>
<dbReference type="Gene3D" id="3.10.180.10">
    <property type="entry name" value="2,3-Dihydroxybiphenyl 1,2-Dioxygenase, domain 1"/>
    <property type="match status" value="1"/>
</dbReference>
<dbReference type="InterPro" id="IPR037523">
    <property type="entry name" value="VOC_core"/>
</dbReference>
<accession>A0A1H8DJN2</accession>